<accession>A0A2S1LH33</accession>
<dbReference type="CDD" id="cd01104">
    <property type="entry name" value="HTH_MlrA-CarA"/>
    <property type="match status" value="1"/>
</dbReference>
<protein>
    <submittedName>
        <fullName evidence="2">MerR family transcriptional regulator</fullName>
    </submittedName>
</protein>
<dbReference type="GO" id="GO:0031419">
    <property type="term" value="F:cobalamin binding"/>
    <property type="evidence" value="ECO:0007669"/>
    <property type="project" value="InterPro"/>
</dbReference>
<dbReference type="PROSITE" id="PS50937">
    <property type="entry name" value="HTH_MERR_2"/>
    <property type="match status" value="1"/>
</dbReference>
<dbReference type="RefSeq" id="WP_108742006.1">
    <property type="nucleotide sequence ID" value="NZ_CP020918.1"/>
</dbReference>
<dbReference type="InterPro" id="IPR036724">
    <property type="entry name" value="Cobalamin-bd_sf"/>
</dbReference>
<dbReference type="SUPFAM" id="SSF52242">
    <property type="entry name" value="Cobalamin (vitamin B12)-binding domain"/>
    <property type="match status" value="1"/>
</dbReference>
<dbReference type="InterPro" id="IPR036594">
    <property type="entry name" value="Meth_synthase_dom"/>
</dbReference>
<dbReference type="EMBL" id="CP020918">
    <property type="protein sequence ID" value="AWG23102.1"/>
    <property type="molecule type" value="Genomic_DNA"/>
</dbReference>
<proteinExistence type="predicted"/>
<name>A0A2S1LH33_9FLAO</name>
<dbReference type="Proteomes" id="UP000244527">
    <property type="component" value="Chromosome"/>
</dbReference>
<dbReference type="InterPro" id="IPR009061">
    <property type="entry name" value="DNA-bd_dom_put_sf"/>
</dbReference>
<organism evidence="2 3">
    <name type="scientific">Flavobacterium faecale</name>
    <dbReference type="NCBI Taxonomy" id="1355330"/>
    <lineage>
        <taxon>Bacteria</taxon>
        <taxon>Pseudomonadati</taxon>
        <taxon>Bacteroidota</taxon>
        <taxon>Flavobacteriia</taxon>
        <taxon>Flavobacteriales</taxon>
        <taxon>Flavobacteriaceae</taxon>
        <taxon>Flavobacterium</taxon>
    </lineage>
</organism>
<dbReference type="InterPro" id="IPR000551">
    <property type="entry name" value="MerR-type_HTH_dom"/>
</dbReference>
<evidence type="ECO:0000259" key="1">
    <source>
        <dbReference type="PROSITE" id="PS50937"/>
    </source>
</evidence>
<gene>
    <name evidence="2" type="ORF">FFWV33_16995</name>
</gene>
<dbReference type="OrthoDB" id="9800334at2"/>
<dbReference type="SUPFAM" id="SSF46955">
    <property type="entry name" value="Putative DNA-binding domain"/>
    <property type="match status" value="1"/>
</dbReference>
<keyword evidence="3" id="KW-1185">Reference proteome</keyword>
<dbReference type="KEGG" id="ffa:FFWV33_16995"/>
<dbReference type="Gene3D" id="1.10.1240.10">
    <property type="entry name" value="Methionine synthase domain"/>
    <property type="match status" value="1"/>
</dbReference>
<sequence>MLNKVNTTFSIKDLENLSGVKAHTIRIWEKRYDVFQPLRTDTNIRIYDLKSLQKLLNINFLHQYGYKISKIATYAEDEIPAMVRTIVSEKNAKNHAINIFKIAMMNFDHQLFAKTYDWLTQEKTFRQIFTEVFIPFMEEIGHLWQTDTITPAHEHFVCHLIRQKIILNIHNAQLQDRTKFDQTFVLALPLNEIHDLGLLYLNYDIAHLGYQVIYLGESMPIESLKDLKTHYKNIVFISYFTVQPVVDELEDYVNEMNTQLLEDDSQLWLLGRMTQNLNREKLSSKITVFDSALELIQKL</sequence>
<dbReference type="GO" id="GO:0003677">
    <property type="term" value="F:DNA binding"/>
    <property type="evidence" value="ECO:0007669"/>
    <property type="project" value="InterPro"/>
</dbReference>
<dbReference type="Gene3D" id="3.40.50.280">
    <property type="entry name" value="Cobalamin-binding domain"/>
    <property type="match status" value="1"/>
</dbReference>
<dbReference type="Gene3D" id="1.10.1660.10">
    <property type="match status" value="1"/>
</dbReference>
<evidence type="ECO:0000313" key="3">
    <source>
        <dbReference type="Proteomes" id="UP000244527"/>
    </source>
</evidence>
<evidence type="ECO:0000313" key="2">
    <source>
        <dbReference type="EMBL" id="AWG23102.1"/>
    </source>
</evidence>
<dbReference type="GO" id="GO:0006355">
    <property type="term" value="P:regulation of DNA-templated transcription"/>
    <property type="evidence" value="ECO:0007669"/>
    <property type="project" value="InterPro"/>
</dbReference>
<feature type="domain" description="HTH merR-type" evidence="1">
    <location>
        <begin position="8"/>
        <end position="77"/>
    </location>
</feature>
<dbReference type="AlphaFoldDB" id="A0A2S1LH33"/>
<dbReference type="GO" id="GO:0046872">
    <property type="term" value="F:metal ion binding"/>
    <property type="evidence" value="ECO:0007669"/>
    <property type="project" value="InterPro"/>
</dbReference>
<dbReference type="Pfam" id="PF13411">
    <property type="entry name" value="MerR_1"/>
    <property type="match status" value="1"/>
</dbReference>
<reference evidence="2 3" key="1">
    <citation type="submission" date="2017-04" db="EMBL/GenBank/DDBJ databases">
        <title>Compelte genome sequence of WV33.</title>
        <authorList>
            <person name="Lee P.C."/>
        </authorList>
    </citation>
    <scope>NUCLEOTIDE SEQUENCE [LARGE SCALE GENOMIC DNA]</scope>
    <source>
        <strain evidence="2 3">WV33</strain>
    </source>
</reference>
<dbReference type="Pfam" id="PF02607">
    <property type="entry name" value="B12-binding_2"/>
    <property type="match status" value="1"/>
</dbReference>
<dbReference type="InterPro" id="IPR003759">
    <property type="entry name" value="Cbl-bd_cap"/>
</dbReference>
<dbReference type="SMART" id="SM00422">
    <property type="entry name" value="HTH_MERR"/>
    <property type="match status" value="1"/>
</dbReference>